<feature type="compositionally biased region" description="Low complexity" evidence="11">
    <location>
        <begin position="110"/>
        <end position="132"/>
    </location>
</feature>
<dbReference type="Gene3D" id="1.20.120.1760">
    <property type="match status" value="1"/>
</dbReference>
<keyword evidence="9" id="KW-1208">Phospholipid metabolism</keyword>
<reference evidence="12" key="1">
    <citation type="journal article" date="2019" name="Plant J.">
        <title>Chlorella vulgaris genome assembly and annotation reveals the molecular basis for metabolic acclimation to high light conditions.</title>
        <authorList>
            <person name="Cecchin M."/>
            <person name="Marcolungo L."/>
            <person name="Rossato M."/>
            <person name="Girolomoni L."/>
            <person name="Cosentino E."/>
            <person name="Cuine S."/>
            <person name="Li-Beisson Y."/>
            <person name="Delledonne M."/>
            <person name="Ballottari M."/>
        </authorList>
    </citation>
    <scope>NUCLEOTIDE SEQUENCE</scope>
    <source>
        <strain evidence="12">211/11P</strain>
    </source>
</reference>
<keyword evidence="7" id="KW-0472">Membrane</keyword>
<evidence type="ECO:0000256" key="6">
    <source>
        <dbReference type="ARBA" id="ARBA00023098"/>
    </source>
</evidence>
<comment type="subcellular location">
    <subcellularLocation>
        <location evidence="1">Membrane</location>
        <topology evidence="1">Multi-pass membrane protein</topology>
    </subcellularLocation>
</comment>
<dbReference type="PANTHER" id="PTHR14269:SF60">
    <property type="entry name" value="CARDIOLIPIN SYNTHASE (CMP-FORMING)"/>
    <property type="match status" value="1"/>
</dbReference>
<dbReference type="PANTHER" id="PTHR14269">
    <property type="entry name" value="CDP-DIACYLGLYCEROL--GLYCEROL-3-PHOSPHATE 3-PHOSPHATIDYLTRANSFERASE-RELATED"/>
    <property type="match status" value="1"/>
</dbReference>
<dbReference type="Pfam" id="PF01066">
    <property type="entry name" value="CDP-OH_P_transf"/>
    <property type="match status" value="1"/>
</dbReference>
<organism evidence="12 13">
    <name type="scientific">Chlorella vulgaris</name>
    <name type="common">Green alga</name>
    <dbReference type="NCBI Taxonomy" id="3077"/>
    <lineage>
        <taxon>Eukaryota</taxon>
        <taxon>Viridiplantae</taxon>
        <taxon>Chlorophyta</taxon>
        <taxon>core chlorophytes</taxon>
        <taxon>Trebouxiophyceae</taxon>
        <taxon>Chlorellales</taxon>
        <taxon>Chlorellaceae</taxon>
        <taxon>Chlorella clade</taxon>
        <taxon>Chlorella</taxon>
    </lineage>
</organism>
<dbReference type="InterPro" id="IPR050324">
    <property type="entry name" value="CDP-alcohol_PTase-I"/>
</dbReference>
<keyword evidence="6" id="KW-0443">Lipid metabolism</keyword>
<keyword evidence="13" id="KW-1185">Reference proteome</keyword>
<evidence type="ECO:0000256" key="11">
    <source>
        <dbReference type="SAM" id="MobiDB-lite"/>
    </source>
</evidence>
<dbReference type="InterPro" id="IPR043130">
    <property type="entry name" value="CDP-OH_PTrfase_TM_dom"/>
</dbReference>
<dbReference type="GO" id="GO:0016020">
    <property type="term" value="C:membrane"/>
    <property type="evidence" value="ECO:0007669"/>
    <property type="project" value="UniProtKB-SubCell"/>
</dbReference>
<evidence type="ECO:0000256" key="10">
    <source>
        <dbReference type="RuleBase" id="RU003750"/>
    </source>
</evidence>
<dbReference type="OrthoDB" id="10020554at2759"/>
<evidence type="ECO:0000313" key="12">
    <source>
        <dbReference type="EMBL" id="KAI3434632.1"/>
    </source>
</evidence>
<dbReference type="InterPro" id="IPR000462">
    <property type="entry name" value="CDP-OH_P_trans"/>
</dbReference>
<accession>A0A9D4YZ36</accession>
<evidence type="ECO:0000256" key="2">
    <source>
        <dbReference type="ARBA" id="ARBA00022516"/>
    </source>
</evidence>
<protein>
    <recommendedName>
        <fullName evidence="14">Cardiolipin synthase</fullName>
    </recommendedName>
</protein>
<evidence type="ECO:0000256" key="9">
    <source>
        <dbReference type="ARBA" id="ARBA00023264"/>
    </source>
</evidence>
<dbReference type="GO" id="GO:0043337">
    <property type="term" value="F:cardiolipin synthase (CMP-forming)"/>
    <property type="evidence" value="ECO:0007669"/>
    <property type="project" value="TreeGrafter"/>
</dbReference>
<gene>
    <name evidence="12" type="ORF">D9Q98_002699</name>
</gene>
<dbReference type="GO" id="GO:0005739">
    <property type="term" value="C:mitochondrion"/>
    <property type="evidence" value="ECO:0007669"/>
    <property type="project" value="TreeGrafter"/>
</dbReference>
<feature type="region of interest" description="Disordered" evidence="11">
    <location>
        <begin position="59"/>
        <end position="78"/>
    </location>
</feature>
<feature type="region of interest" description="Disordered" evidence="11">
    <location>
        <begin position="278"/>
        <end position="298"/>
    </location>
</feature>
<dbReference type="PROSITE" id="PS00379">
    <property type="entry name" value="CDP_ALCOHOL_P_TRANSF"/>
    <property type="match status" value="1"/>
</dbReference>
<reference evidence="12" key="2">
    <citation type="submission" date="2020-11" db="EMBL/GenBank/DDBJ databases">
        <authorList>
            <person name="Cecchin M."/>
            <person name="Marcolungo L."/>
            <person name="Rossato M."/>
            <person name="Girolomoni L."/>
            <person name="Cosentino E."/>
            <person name="Cuine S."/>
            <person name="Li-Beisson Y."/>
            <person name="Delledonne M."/>
            <person name="Ballottari M."/>
        </authorList>
    </citation>
    <scope>NUCLEOTIDE SEQUENCE</scope>
    <source>
        <strain evidence="12">211/11P</strain>
        <tissue evidence="12">Whole cell</tissue>
    </source>
</reference>
<evidence type="ECO:0000313" key="13">
    <source>
        <dbReference type="Proteomes" id="UP001055712"/>
    </source>
</evidence>
<dbReference type="EMBL" id="SIDB01000003">
    <property type="protein sequence ID" value="KAI3434632.1"/>
    <property type="molecule type" value="Genomic_DNA"/>
</dbReference>
<keyword evidence="2" id="KW-0444">Lipid biosynthesis</keyword>
<sequence>MAAATAAALCRRARSTPGLRAGLQLPSLAQLLHEAPMCGPQATSIHFLACASPWAVPPPPQQRDELWPHNRHQQQPARCTSPLSLQLLFSTSSRPDSDGSGLPHPSSDPQQQHVAQQQTPGQRQQAAAGKASATAALRDAGWSRREVYNLPNALSMLRLLSGPVIAAWILDGQWSLAVPVLAVSAATDWADGYAARHLDQPSVIGSYLDPLADKVLICSVIAALGWSGVLPAPVVALVVGRDVVLVSFVCAARVKSLGPSWPGWAEFFRVQPAAAPAAPASDQGHPSSAPGGGAAAAVGGGGTPAPAAPLVKPLYVSKVNTVFQLGLVGACMLKAWLGWPGEEVVWAASGLTAGTTVWSSWAYLRAYQQNKLLLARPATPQ</sequence>
<proteinExistence type="inferred from homology"/>
<comment type="caution">
    <text evidence="12">The sequence shown here is derived from an EMBL/GenBank/DDBJ whole genome shotgun (WGS) entry which is preliminary data.</text>
</comment>
<dbReference type="InterPro" id="IPR048254">
    <property type="entry name" value="CDP_ALCOHOL_P_TRANSF_CS"/>
</dbReference>
<keyword evidence="4" id="KW-0812">Transmembrane</keyword>
<name>A0A9D4YZ36_CHLVU</name>
<keyword evidence="5" id="KW-1133">Transmembrane helix</keyword>
<comment type="similarity">
    <text evidence="10">Belongs to the CDP-alcohol phosphatidyltransferase class-I family.</text>
</comment>
<dbReference type="AlphaFoldDB" id="A0A9D4YZ36"/>
<evidence type="ECO:0000256" key="7">
    <source>
        <dbReference type="ARBA" id="ARBA00023136"/>
    </source>
</evidence>
<dbReference type="Proteomes" id="UP001055712">
    <property type="component" value="Unassembled WGS sequence"/>
</dbReference>
<evidence type="ECO:0000256" key="1">
    <source>
        <dbReference type="ARBA" id="ARBA00004141"/>
    </source>
</evidence>
<keyword evidence="3 10" id="KW-0808">Transferase</keyword>
<evidence type="ECO:0000256" key="5">
    <source>
        <dbReference type="ARBA" id="ARBA00022989"/>
    </source>
</evidence>
<evidence type="ECO:0000256" key="3">
    <source>
        <dbReference type="ARBA" id="ARBA00022679"/>
    </source>
</evidence>
<feature type="region of interest" description="Disordered" evidence="11">
    <location>
        <begin position="90"/>
        <end position="132"/>
    </location>
</feature>
<evidence type="ECO:0000256" key="8">
    <source>
        <dbReference type="ARBA" id="ARBA00023209"/>
    </source>
</evidence>
<evidence type="ECO:0008006" key="14">
    <source>
        <dbReference type="Google" id="ProtNLM"/>
    </source>
</evidence>
<dbReference type="GO" id="GO:0032049">
    <property type="term" value="P:cardiolipin biosynthetic process"/>
    <property type="evidence" value="ECO:0007669"/>
    <property type="project" value="TreeGrafter"/>
</dbReference>
<keyword evidence="8" id="KW-0594">Phospholipid biosynthesis</keyword>
<evidence type="ECO:0000256" key="4">
    <source>
        <dbReference type="ARBA" id="ARBA00022692"/>
    </source>
</evidence>